<keyword evidence="5 7" id="KW-0689">Ribosomal protein</keyword>
<comment type="similarity">
    <text evidence="1 7 8">Belongs to the universal ribosomal protein uS13 family.</text>
</comment>
<dbReference type="GO" id="GO:0006412">
    <property type="term" value="P:translation"/>
    <property type="evidence" value="ECO:0007669"/>
    <property type="project" value="UniProtKB-UniRule"/>
</dbReference>
<evidence type="ECO:0000256" key="9">
    <source>
        <dbReference type="SAM" id="MobiDB-lite"/>
    </source>
</evidence>
<dbReference type="GO" id="GO:0015935">
    <property type="term" value="C:small ribosomal subunit"/>
    <property type="evidence" value="ECO:0007669"/>
    <property type="project" value="TreeGrafter"/>
</dbReference>
<dbReference type="NCBIfam" id="TIGR03631">
    <property type="entry name" value="uS13_bact"/>
    <property type="match status" value="1"/>
</dbReference>
<accession>C6KIV9</accession>
<dbReference type="RefSeq" id="YP_003002203.1">
    <property type="nucleotide sequence ID" value="NC_012903.1"/>
</dbReference>
<evidence type="ECO:0000256" key="8">
    <source>
        <dbReference type="RuleBase" id="RU003830"/>
    </source>
</evidence>
<protein>
    <recommendedName>
        <fullName evidence="7">Small ribosomal subunit protein uS13c</fullName>
    </recommendedName>
</protein>
<evidence type="ECO:0000256" key="7">
    <source>
        <dbReference type="HAMAP-Rule" id="MF_01315"/>
    </source>
</evidence>
<keyword evidence="6 7" id="KW-0687">Ribonucleoprotein</keyword>
<sequence>MVRIAGVDLPNSKRVEYALTSIYGIGLTSSRSILAAANIDPNKRMHTLEDQELSVLRAVIEDNYKVEDDLRRLIKQNIVRLSQINCVRGRRHRASLPVRGQRTRTNSRTRRKTRLL</sequence>
<evidence type="ECO:0000256" key="2">
    <source>
        <dbReference type="ARBA" id="ARBA00011458"/>
    </source>
</evidence>
<dbReference type="GeneID" id="8097406"/>
<dbReference type="AlphaFoldDB" id="C6KIV9"/>
<dbReference type="HAMAP" id="MF_01315">
    <property type="entry name" value="Ribosomal_uS13"/>
    <property type="match status" value="1"/>
</dbReference>
<dbReference type="InterPro" id="IPR010979">
    <property type="entry name" value="Ribosomal_uS13-like_H2TH"/>
</dbReference>
<keyword evidence="4 7" id="KW-0694">RNA-binding</keyword>
<comment type="function">
    <text evidence="7">Located at the top of the head of the 30S subunit, it contacts several helices of the 16S rRNA.</text>
</comment>
<dbReference type="PANTHER" id="PTHR10871">
    <property type="entry name" value="30S RIBOSOMAL PROTEIN S13/40S RIBOSOMAL PROTEIN S18"/>
    <property type="match status" value="1"/>
</dbReference>
<comment type="subcellular location">
    <subcellularLocation>
        <location evidence="7">Plastid</location>
        <location evidence="7">Chloroplast</location>
    </subcellularLocation>
</comment>
<gene>
    <name evidence="7 10" type="primary">rps13</name>
    <name evidence="10" type="ORF">AulaCp027</name>
</gene>
<dbReference type="Gene3D" id="1.10.8.50">
    <property type="match status" value="1"/>
</dbReference>
<evidence type="ECO:0000256" key="1">
    <source>
        <dbReference type="ARBA" id="ARBA00008080"/>
    </source>
</evidence>
<dbReference type="InterPro" id="IPR018269">
    <property type="entry name" value="Ribosomal_uS13_CS"/>
</dbReference>
<dbReference type="PROSITE" id="PS00646">
    <property type="entry name" value="RIBOSOMAL_S13_1"/>
    <property type="match status" value="1"/>
</dbReference>
<keyword evidence="10" id="KW-0150">Chloroplast</keyword>
<dbReference type="InterPro" id="IPR001892">
    <property type="entry name" value="Ribosomal_uS13"/>
</dbReference>
<dbReference type="Pfam" id="PF00416">
    <property type="entry name" value="Ribosomal_S13"/>
    <property type="match status" value="1"/>
</dbReference>
<evidence type="ECO:0000256" key="5">
    <source>
        <dbReference type="ARBA" id="ARBA00022980"/>
    </source>
</evidence>
<evidence type="ECO:0000256" key="6">
    <source>
        <dbReference type="ARBA" id="ARBA00023274"/>
    </source>
</evidence>
<keyword evidence="3 7" id="KW-0699">rRNA-binding</keyword>
<geneLocation type="chloroplast" evidence="10"/>
<dbReference type="InterPro" id="IPR019980">
    <property type="entry name" value="Ribosomal_uS13_bac-type"/>
</dbReference>
<dbReference type="GO" id="GO:0009507">
    <property type="term" value="C:chloroplast"/>
    <property type="evidence" value="ECO:0007669"/>
    <property type="project" value="UniProtKB-SubCell"/>
</dbReference>
<dbReference type="PANTHER" id="PTHR10871:SF1">
    <property type="entry name" value="SMALL RIBOSOMAL SUBUNIT PROTEIN US13M"/>
    <property type="match status" value="1"/>
</dbReference>
<keyword evidence="10" id="KW-0934">Plastid</keyword>
<reference evidence="10" key="1">
    <citation type="journal article" date="2010" name="J. Phycol.">
        <title>Analyses of the complete chloroplast genome sequences of two members of the pelagophyceae: Aureococcus anophagefferens CCMP1984 and Aureoumbra lagunensis CCMP1507.</title>
        <authorList>
            <person name="Ong H.C."/>
            <person name="Wilhelm S.W."/>
            <person name="Gobler C.J."/>
            <person name="Bullerjahn G."/>
            <person name="Jacobs M.A."/>
            <person name="McKay J."/>
            <person name="Sims E.H."/>
            <person name="Gillett W.G."/>
            <person name="Zhou Y."/>
            <person name="Haugen E."/>
            <person name="Rocap G."/>
            <person name="Cattolico R.A."/>
        </authorList>
    </citation>
    <scope>NUCLEOTIDE SEQUENCE</scope>
    <source>
        <strain evidence="10">CCMP 1507</strain>
    </source>
</reference>
<organism evidence="10">
    <name type="scientific">Aureoumbra lagunensis</name>
    <dbReference type="NCBI Taxonomy" id="44058"/>
    <lineage>
        <taxon>Eukaryota</taxon>
        <taxon>Sar</taxon>
        <taxon>Stramenopiles</taxon>
        <taxon>Ochrophyta</taxon>
        <taxon>Pelagophyceae</taxon>
        <taxon>Pelagomonadales</taxon>
        <taxon>Aureoumbra</taxon>
    </lineage>
</organism>
<feature type="compositionally biased region" description="Basic residues" evidence="9">
    <location>
        <begin position="101"/>
        <end position="116"/>
    </location>
</feature>
<dbReference type="GO" id="GO:0003735">
    <property type="term" value="F:structural constituent of ribosome"/>
    <property type="evidence" value="ECO:0007669"/>
    <property type="project" value="InterPro"/>
</dbReference>
<dbReference type="PIRSF" id="PIRSF002134">
    <property type="entry name" value="Ribosomal_S13"/>
    <property type="match status" value="1"/>
</dbReference>
<dbReference type="EMBL" id="GQ231542">
    <property type="protein sequence ID" value="ACS36915.1"/>
    <property type="molecule type" value="Genomic_DNA"/>
</dbReference>
<evidence type="ECO:0000313" key="10">
    <source>
        <dbReference type="EMBL" id="ACS36915.1"/>
    </source>
</evidence>
<dbReference type="FunFam" id="1.10.8.50:FF:000001">
    <property type="entry name" value="30S ribosomal protein S13"/>
    <property type="match status" value="1"/>
</dbReference>
<dbReference type="PROSITE" id="PS50159">
    <property type="entry name" value="RIBOSOMAL_S13_2"/>
    <property type="match status" value="1"/>
</dbReference>
<evidence type="ECO:0000256" key="4">
    <source>
        <dbReference type="ARBA" id="ARBA00022884"/>
    </source>
</evidence>
<dbReference type="SUPFAM" id="SSF46946">
    <property type="entry name" value="S13-like H2TH domain"/>
    <property type="match status" value="1"/>
</dbReference>
<feature type="region of interest" description="Disordered" evidence="9">
    <location>
        <begin position="95"/>
        <end position="116"/>
    </location>
</feature>
<dbReference type="GO" id="GO:0005829">
    <property type="term" value="C:cytosol"/>
    <property type="evidence" value="ECO:0007669"/>
    <property type="project" value="TreeGrafter"/>
</dbReference>
<name>C6KIV9_9STRA</name>
<dbReference type="Gene3D" id="4.10.910.10">
    <property type="entry name" value="30s ribosomal protein s13, domain 2"/>
    <property type="match status" value="1"/>
</dbReference>
<dbReference type="GO" id="GO:0019843">
    <property type="term" value="F:rRNA binding"/>
    <property type="evidence" value="ECO:0007669"/>
    <property type="project" value="UniProtKB-UniRule"/>
</dbReference>
<comment type="subunit">
    <text evidence="2 7">Part of the 30S ribosomal subunit.</text>
</comment>
<dbReference type="InterPro" id="IPR027437">
    <property type="entry name" value="Rbsml_uS13_C"/>
</dbReference>
<proteinExistence type="inferred from homology"/>
<evidence type="ECO:0000256" key="3">
    <source>
        <dbReference type="ARBA" id="ARBA00022730"/>
    </source>
</evidence>